<dbReference type="CDD" id="cd09272">
    <property type="entry name" value="RNase_HI_RT_Ty1"/>
    <property type="match status" value="1"/>
</dbReference>
<dbReference type="Proteomes" id="UP001151760">
    <property type="component" value="Unassembled WGS sequence"/>
</dbReference>
<accession>A0ABQ4ZQW6</accession>
<reference evidence="1" key="1">
    <citation type="journal article" date="2022" name="Int. J. Mol. Sci.">
        <title>Draft Genome of Tanacetum Coccineum: Genomic Comparison of Closely Related Tanacetum-Family Plants.</title>
        <authorList>
            <person name="Yamashiro T."/>
            <person name="Shiraishi A."/>
            <person name="Nakayama K."/>
            <person name="Satake H."/>
        </authorList>
    </citation>
    <scope>NUCLEOTIDE SEQUENCE</scope>
</reference>
<evidence type="ECO:0000313" key="2">
    <source>
        <dbReference type="Proteomes" id="UP001151760"/>
    </source>
</evidence>
<organism evidence="1 2">
    <name type="scientific">Tanacetum coccineum</name>
    <dbReference type="NCBI Taxonomy" id="301880"/>
    <lineage>
        <taxon>Eukaryota</taxon>
        <taxon>Viridiplantae</taxon>
        <taxon>Streptophyta</taxon>
        <taxon>Embryophyta</taxon>
        <taxon>Tracheophyta</taxon>
        <taxon>Spermatophyta</taxon>
        <taxon>Magnoliopsida</taxon>
        <taxon>eudicotyledons</taxon>
        <taxon>Gunneridae</taxon>
        <taxon>Pentapetalae</taxon>
        <taxon>asterids</taxon>
        <taxon>campanulids</taxon>
        <taxon>Asterales</taxon>
        <taxon>Asteraceae</taxon>
        <taxon>Asteroideae</taxon>
        <taxon>Anthemideae</taxon>
        <taxon>Anthemidinae</taxon>
        <taxon>Tanacetum</taxon>
    </lineage>
</organism>
<dbReference type="EMBL" id="BQNB010011483">
    <property type="protein sequence ID" value="GJS91148.1"/>
    <property type="molecule type" value="Genomic_DNA"/>
</dbReference>
<evidence type="ECO:0000313" key="1">
    <source>
        <dbReference type="EMBL" id="GJS91148.1"/>
    </source>
</evidence>
<gene>
    <name evidence="1" type="ORF">Tco_0773784</name>
</gene>
<reference evidence="1" key="2">
    <citation type="submission" date="2022-01" db="EMBL/GenBank/DDBJ databases">
        <authorList>
            <person name="Yamashiro T."/>
            <person name="Shiraishi A."/>
            <person name="Satake H."/>
            <person name="Nakayama K."/>
        </authorList>
    </citation>
    <scope>NUCLEOTIDE SEQUENCE</scope>
</reference>
<comment type="caution">
    <text evidence="1">The sequence shown here is derived from an EMBL/GenBank/DDBJ whole genome shotgun (WGS) entry which is preliminary data.</text>
</comment>
<proteinExistence type="predicted"/>
<dbReference type="PANTHER" id="PTHR11439:SF512">
    <property type="entry name" value="RNA-DIRECTED DNA POLYMERASE"/>
    <property type="match status" value="1"/>
</dbReference>
<dbReference type="PANTHER" id="PTHR11439">
    <property type="entry name" value="GAG-POL-RELATED RETROTRANSPOSON"/>
    <property type="match status" value="1"/>
</dbReference>
<sequence>MLSKSSVEAGYKAMNNVTCEVIWILKILTELNIETSLLVPLHCDNSFAIQITANPVFHERTKHFEIELYFLREKVSADVVKTVKVKFADNTADIFTKGLSVCDHNKFCDNLGMKYLYRINLMGNIKNKKLNSD</sequence>
<name>A0ABQ4ZQW6_9ASTR</name>
<keyword evidence="2" id="KW-1185">Reference proteome</keyword>
<protein>
    <submittedName>
        <fullName evidence="1">Ribonuclease H-like domain-containing protein</fullName>
    </submittedName>
</protein>